<keyword evidence="5" id="KW-0611">Plant defense</keyword>
<dbReference type="Pfam" id="PF23559">
    <property type="entry name" value="WHD_DRP"/>
    <property type="match status" value="1"/>
</dbReference>
<accession>A0ABQ7YW13</accession>
<comment type="similarity">
    <text evidence="1">Belongs to the disease resistance NB-LRR family.</text>
</comment>
<keyword evidence="6" id="KW-0067">ATP-binding</keyword>
<feature type="chain" id="PRO_5046851373" description="NB-ARC domain-containing protein" evidence="8">
    <location>
        <begin position="16"/>
        <end position="889"/>
    </location>
</feature>
<proteinExistence type="inferred from homology"/>
<dbReference type="InterPro" id="IPR032675">
    <property type="entry name" value="LRR_dom_sf"/>
</dbReference>
<dbReference type="InterPro" id="IPR036388">
    <property type="entry name" value="WH-like_DNA-bd_sf"/>
</dbReference>
<evidence type="ECO:0000259" key="9">
    <source>
        <dbReference type="Pfam" id="PF00931"/>
    </source>
</evidence>
<feature type="non-terminal residue" evidence="12">
    <location>
        <position position="1"/>
    </location>
</feature>
<keyword evidence="4" id="KW-0547">Nucleotide-binding</keyword>
<keyword evidence="8" id="KW-0732">Signal</keyword>
<dbReference type="InterPro" id="IPR027417">
    <property type="entry name" value="P-loop_NTPase"/>
</dbReference>
<reference evidence="12 13" key="1">
    <citation type="submission" date="2021-05" db="EMBL/GenBank/DDBJ databases">
        <title>Genome Assembly of Synthetic Allotetraploid Brassica napus Reveals Homoeologous Exchanges between Subgenomes.</title>
        <authorList>
            <person name="Davis J.T."/>
        </authorList>
    </citation>
    <scope>NUCLEOTIDE SEQUENCE [LARGE SCALE GENOMIC DNA]</scope>
    <source>
        <strain evidence="13">cv. Da-Ae</strain>
        <tissue evidence="12">Seedling</tissue>
    </source>
</reference>
<sequence>LLISSLFAAMGGLFSISMPCDQVVNQVSQYLCTHGSYIYSLSENLAALQKDIEVLKAKRDDVQRKVCGEEFTGRRERLSQVQLWLTNVLNTENRFNDLFSTNNVEIQRLCLCGLCSSNVKMSYIYGKRVVRMLKEVESQFSRRIFCVAKVDEMPVQPTIVGQETVLERVWTRLMEEGVEVVIWVVVSKSPENHRIQGVIAKKLGLEGEGWDQKNENQRALEIHTVLKRRKFVLLLDDIWEKVNLKAVGVPHPSRQNGCKLAFTTRSRDVCGRMGADDPIEVSCLEPEDAWDLFKTKVGENTLKGHPDIPQLARKLAGKYCGLPLALNVIGETMACKRTVHEWRSAINDLSSYAAEFSGMEDEILPILKYSYDNLNSEQVKSCFLYCSLFPEDHRLEKERLIDYWMCEGFLDENQSRERALRHGYEIIGVLVRARLLLEEVINKEQVKMHDVVREMALWIASDLGKDKEKCIVKARGGLCEIPRIKNWSAVVRMSLMENEIEMVSGIPECSKLTTLFLQKNDSLIHISPDFIRCIPTLVVLDLSGNSSLRKLPEQISELVSLRYLDLSWTCIRRLPLGLLVLKKLIHLRLDYMKRLKSVSGISKLLSLRKLQLLQSKMSLDMSLVEELQLLEHLQVLNVSIKSSLVVEKLLYAPRLVKCLQVVLLRELEEESHRVLAFPGMDSLRKLIIRMCEMWEIKAERKTLSSTQGFPNLSSVHISSCNGLKDLTWLLFAPNLTSLEVLDSGVLEAIISQEKATSVVIPFQKLESLRLHNLATLKNIYWAPLPFPCLKTIHVTECPELRKLPLDSQSVSRVEEFAIKYKEEEWFERVEWDDEGTKLRFLPFFKFFGPEWQQYNDFNDKGEDSHYYLTVLVNLTKLDAIIGVESFPAC</sequence>
<protein>
    <recommendedName>
        <fullName evidence="14">NB-ARC domain-containing protein</fullName>
    </recommendedName>
</protein>
<dbReference type="Gene3D" id="3.80.10.10">
    <property type="entry name" value="Ribonuclease Inhibitor"/>
    <property type="match status" value="1"/>
</dbReference>
<evidence type="ECO:0000256" key="5">
    <source>
        <dbReference type="ARBA" id="ARBA00022821"/>
    </source>
</evidence>
<dbReference type="InterPro" id="IPR042197">
    <property type="entry name" value="Apaf_helical"/>
</dbReference>
<evidence type="ECO:0000313" key="12">
    <source>
        <dbReference type="EMBL" id="KAH0872134.1"/>
    </source>
</evidence>
<name>A0ABQ7YW13_BRANA</name>
<evidence type="ECO:0000256" key="4">
    <source>
        <dbReference type="ARBA" id="ARBA00022741"/>
    </source>
</evidence>
<dbReference type="Gene3D" id="1.10.10.10">
    <property type="entry name" value="Winged helix-like DNA-binding domain superfamily/Winged helix DNA-binding domain"/>
    <property type="match status" value="1"/>
</dbReference>
<feature type="coiled-coil region" evidence="7">
    <location>
        <begin position="38"/>
        <end position="65"/>
    </location>
</feature>
<dbReference type="EMBL" id="JAGKQM010000016">
    <property type="protein sequence ID" value="KAH0872134.1"/>
    <property type="molecule type" value="Genomic_DNA"/>
</dbReference>
<feature type="domain" description="Disease resistance protein winged helix" evidence="10">
    <location>
        <begin position="388"/>
        <end position="456"/>
    </location>
</feature>
<dbReference type="InterPro" id="IPR050905">
    <property type="entry name" value="Plant_NBS-LRR"/>
</dbReference>
<keyword evidence="2" id="KW-0433">Leucine-rich repeat</keyword>
<keyword evidence="13" id="KW-1185">Reference proteome</keyword>
<dbReference type="InterPro" id="IPR058922">
    <property type="entry name" value="WHD_DRP"/>
</dbReference>
<evidence type="ECO:0000256" key="2">
    <source>
        <dbReference type="ARBA" id="ARBA00022614"/>
    </source>
</evidence>
<feature type="domain" description="Disease resistance R13L4/SHOC-2-like LRR" evidence="11">
    <location>
        <begin position="494"/>
        <end position="816"/>
    </location>
</feature>
<dbReference type="Proteomes" id="UP000824890">
    <property type="component" value="Unassembled WGS sequence"/>
</dbReference>
<dbReference type="Gene3D" id="1.10.8.430">
    <property type="entry name" value="Helical domain of apoptotic protease-activating factors"/>
    <property type="match status" value="1"/>
</dbReference>
<dbReference type="SUPFAM" id="SSF52058">
    <property type="entry name" value="L domain-like"/>
    <property type="match status" value="1"/>
</dbReference>
<evidence type="ECO:0000259" key="10">
    <source>
        <dbReference type="Pfam" id="PF23559"/>
    </source>
</evidence>
<comment type="caution">
    <text evidence="12">The sequence shown here is derived from an EMBL/GenBank/DDBJ whole genome shotgun (WGS) entry which is preliminary data.</text>
</comment>
<organism evidence="12 13">
    <name type="scientific">Brassica napus</name>
    <name type="common">Rape</name>
    <dbReference type="NCBI Taxonomy" id="3708"/>
    <lineage>
        <taxon>Eukaryota</taxon>
        <taxon>Viridiplantae</taxon>
        <taxon>Streptophyta</taxon>
        <taxon>Embryophyta</taxon>
        <taxon>Tracheophyta</taxon>
        <taxon>Spermatophyta</taxon>
        <taxon>Magnoliopsida</taxon>
        <taxon>eudicotyledons</taxon>
        <taxon>Gunneridae</taxon>
        <taxon>Pentapetalae</taxon>
        <taxon>rosids</taxon>
        <taxon>malvids</taxon>
        <taxon>Brassicales</taxon>
        <taxon>Brassicaceae</taxon>
        <taxon>Brassiceae</taxon>
        <taxon>Brassica</taxon>
    </lineage>
</organism>
<dbReference type="Pfam" id="PF00931">
    <property type="entry name" value="NB-ARC"/>
    <property type="match status" value="1"/>
</dbReference>
<evidence type="ECO:0000313" key="13">
    <source>
        <dbReference type="Proteomes" id="UP000824890"/>
    </source>
</evidence>
<dbReference type="Gene3D" id="3.40.50.300">
    <property type="entry name" value="P-loop containing nucleotide triphosphate hydrolases"/>
    <property type="match status" value="1"/>
</dbReference>
<evidence type="ECO:0000256" key="1">
    <source>
        <dbReference type="ARBA" id="ARBA00008894"/>
    </source>
</evidence>
<gene>
    <name evidence="12" type="ORF">HID58_069496</name>
</gene>
<dbReference type="InterPro" id="IPR055414">
    <property type="entry name" value="LRR_R13L4/SHOC2-like"/>
</dbReference>
<dbReference type="Pfam" id="PF23598">
    <property type="entry name" value="LRR_14"/>
    <property type="match status" value="1"/>
</dbReference>
<evidence type="ECO:0000259" key="11">
    <source>
        <dbReference type="Pfam" id="PF23598"/>
    </source>
</evidence>
<evidence type="ECO:0008006" key="14">
    <source>
        <dbReference type="Google" id="ProtNLM"/>
    </source>
</evidence>
<keyword evidence="3" id="KW-0677">Repeat</keyword>
<feature type="domain" description="NB-ARC" evidence="9">
    <location>
        <begin position="161"/>
        <end position="302"/>
    </location>
</feature>
<dbReference type="SUPFAM" id="SSF52540">
    <property type="entry name" value="P-loop containing nucleoside triphosphate hydrolases"/>
    <property type="match status" value="1"/>
</dbReference>
<dbReference type="InterPro" id="IPR002182">
    <property type="entry name" value="NB-ARC"/>
</dbReference>
<evidence type="ECO:0000256" key="8">
    <source>
        <dbReference type="SAM" id="SignalP"/>
    </source>
</evidence>
<evidence type="ECO:0000256" key="3">
    <source>
        <dbReference type="ARBA" id="ARBA00022737"/>
    </source>
</evidence>
<dbReference type="PANTHER" id="PTHR33463:SF220">
    <property type="entry name" value="NB-ARC DOMAIN-CONTAINING PROTEIN"/>
    <property type="match status" value="1"/>
</dbReference>
<evidence type="ECO:0000256" key="7">
    <source>
        <dbReference type="SAM" id="Coils"/>
    </source>
</evidence>
<dbReference type="PRINTS" id="PR00364">
    <property type="entry name" value="DISEASERSIST"/>
</dbReference>
<keyword evidence="7" id="KW-0175">Coiled coil</keyword>
<dbReference type="PANTHER" id="PTHR33463">
    <property type="entry name" value="NB-ARC DOMAIN-CONTAINING PROTEIN-RELATED"/>
    <property type="match status" value="1"/>
</dbReference>
<evidence type="ECO:0000256" key="6">
    <source>
        <dbReference type="ARBA" id="ARBA00022840"/>
    </source>
</evidence>
<feature type="signal peptide" evidence="8">
    <location>
        <begin position="1"/>
        <end position="15"/>
    </location>
</feature>